<sequence length="1631" mass="174859">MRRDVFVGVGIDHYAAPELVDLDHAVADVEAVANALSAAFEGEPLTDADVTAVHSRLESVGGRADGGTLLLVWSGHGTDLGGLRLATADKADGVAASEVIRGCVLSGASQLLLVIDTCQAGAVLDSTAMARRLLEQLPPKGDRVWLGVLVSCSAADIGARDGQFGKLLVKLLTRGPDSPDQQRRWSKHNDRILGEDLGLALLEEWPGIDQRPEFLRDGHPLPIVPNPLYDEGAPEEVVEHLLRAARGGDPGDERSWFTGRTDEVDTVVSWVRAGTPGLRVVAGSAGTGKSAVVGRVVSVSNPHERDRLRHADEGWGHADPGERSVAAHVHARGLTVERVAEVLERQLIRVHLVEPLADRRNVAELLGVVQRVVESGAAPPVVVIDGLDEARGQAFAIAEDLLTRLAPFATVIVSTRPLTQDNGTALLDTLSPVAVLDLDSTECVESAQTAIGEYVRKRLAGVADGMDASAVAAHLAGEALAADQPFLLARIITDQLRATPVSTGTPQWREHIAHSIEDAFDADLALVEPPQSGSPDRAAARELARTMLTALTWAVGAGFPEQEWLTVASSLAGRELSRDDVSWVVDQLGRYVVQDGDGGVAVYRLAHQSFADHLRPPYRPTGQEPFNPAALPVGVALLRLYEGLLEEGVDAREPVYLWRYAWVHAAIAGFEGLTALREVVGDRPDLQADVALAALDVADTSVEWGWLVKAVAPTEEAVARYRAVVAEDPSYLPELAMALRRLGGRYGDVGRHSERLALVEESVAQYRTLADQSSSYLPSLAIALNSLGVSYGAVGRRLDALVPAEEAVAQYRQLAEGNPANLPGLATALNGLANRYSAVGRDAEAVASAEEVVALHRTLVQESSIHLPGLAGVLNNLGNRYSAVGRFPEAVPLTEEAVERFRNLAAENPGYLPDLAMALGNLGLRYGAVGRAVEAVVPVEECLALRRVQAVENPGYLPDLAKALSNLGNRYGEVSRAVEGVALHEEAVAQYRELVRENPAYVQELAGALNDLAAGYSDVGRRIEAVASAEEGVALYRELAEKIPGYMPDLAMALSNLGSRYSEGGRHVEAAAAAEEAVALHRISAADNPMHLNYLAASLSTLGGCYFEGGRAAEAVAPAEEAVARFRKLVEKSPAYLPDLVAALTILGGCYSDVRRRDEAVALTEEAVTQYRVLVRENPAYFFELAAALNNLAFHCAAVGRTAEGVDIAEEAVARFRKLVEKNPVYLPNLATALNNLGYCYGEAGRVADAVNATEAAIAQHLRAVDGEARQIPDLAMTLNNLSGYLAASGADARADEAWQAALAEVDARSRPLLLLHRVVYTKAGDPRTAAWLHEVLAEDNRELLKKAHTQARRHRAASPEAWQQAWIAIEGTPLPPWLVVDLDMLKLATGWLATKTYEDEYEYLKTHLELLDETFDIAMEESLLQIAEEHASRYVELRTAARSEGSEAAYRPLLLGVLARQFVAADIEQQQQLVTDRRTDLLDELCLSYLDKLFEAGNEAALVASALLRLVERKPDDELAEVFTAMADPDLFPPLLHAAAGGSDTTIVASLATIAFQTAQTADQAATAAFYLAVSAAIDGDDTAPTQLREALDVSPAERNTWIARLAELGAVHPAVLTLIPTLTETEPDA</sequence>
<comment type="caution">
    <text evidence="2">The sequence shown here is derived from an EMBL/GenBank/DDBJ whole genome shotgun (WGS) entry which is preliminary data.</text>
</comment>
<keyword evidence="3" id="KW-1185">Reference proteome</keyword>
<dbReference type="eggNOG" id="COG4249">
    <property type="taxonomic scope" value="Bacteria"/>
</dbReference>
<protein>
    <recommendedName>
        <fullName evidence="1">Orc1-like AAA ATPase domain-containing protein</fullName>
    </recommendedName>
</protein>
<dbReference type="Gene3D" id="1.25.40.10">
    <property type="entry name" value="Tetratricopeptide repeat domain"/>
    <property type="match status" value="4"/>
</dbReference>
<dbReference type="InterPro" id="IPR019734">
    <property type="entry name" value="TPR_rpt"/>
</dbReference>
<dbReference type="PATRIC" id="fig|1292037.4.peg.3357"/>
<dbReference type="Gene3D" id="3.40.50.1460">
    <property type="match status" value="1"/>
</dbReference>
<dbReference type="PANTHER" id="PTHR19959">
    <property type="entry name" value="KINESIN LIGHT CHAIN"/>
    <property type="match status" value="1"/>
</dbReference>
<dbReference type="OrthoDB" id="4571976at2"/>
<reference evidence="2 3" key="1">
    <citation type="submission" date="2013-02" db="EMBL/GenBank/DDBJ databases">
        <title>Draft genome sequence of Amycolatopsis vancoresmycina strain DSM 44592T.</title>
        <authorList>
            <person name="Kumar S."/>
            <person name="Kaur N."/>
            <person name="Kaur C."/>
            <person name="Raghava G.P.S."/>
            <person name="Mayilraj S."/>
        </authorList>
    </citation>
    <scope>NUCLEOTIDE SEQUENCE [LARGE SCALE GENOMIC DNA]</scope>
    <source>
        <strain evidence="2 3">DSM 44592</strain>
    </source>
</reference>
<dbReference type="SUPFAM" id="SSF52540">
    <property type="entry name" value="P-loop containing nucleoside triphosphate hydrolases"/>
    <property type="match status" value="1"/>
</dbReference>
<feature type="domain" description="Orc1-like AAA ATPase" evidence="1">
    <location>
        <begin position="257"/>
        <end position="406"/>
    </location>
</feature>
<dbReference type="EMBL" id="AOUO01000230">
    <property type="protein sequence ID" value="EOD67223.1"/>
    <property type="molecule type" value="Genomic_DNA"/>
</dbReference>
<dbReference type="PANTHER" id="PTHR19959:SF119">
    <property type="entry name" value="FUNGAL LIPASE-LIKE DOMAIN-CONTAINING PROTEIN"/>
    <property type="match status" value="1"/>
</dbReference>
<dbReference type="eggNOG" id="COG0457">
    <property type="taxonomic scope" value="Bacteria"/>
</dbReference>
<evidence type="ECO:0000313" key="3">
    <source>
        <dbReference type="Proteomes" id="UP000014139"/>
    </source>
</evidence>
<evidence type="ECO:0000259" key="1">
    <source>
        <dbReference type="Pfam" id="PF13191"/>
    </source>
</evidence>
<evidence type="ECO:0000313" key="2">
    <source>
        <dbReference type="EMBL" id="EOD67223.1"/>
    </source>
</evidence>
<dbReference type="RefSeq" id="WP_003083458.1">
    <property type="nucleotide sequence ID" value="NZ_AOUO01000230.1"/>
</dbReference>
<dbReference type="Pfam" id="PF13424">
    <property type="entry name" value="TPR_12"/>
    <property type="match status" value="1"/>
</dbReference>
<dbReference type="SUPFAM" id="SSF48452">
    <property type="entry name" value="TPR-like"/>
    <property type="match status" value="4"/>
</dbReference>
<dbReference type="InterPro" id="IPR041664">
    <property type="entry name" value="AAA_16"/>
</dbReference>
<dbReference type="Pfam" id="PF13191">
    <property type="entry name" value="AAA_16"/>
    <property type="match status" value="1"/>
</dbReference>
<dbReference type="Proteomes" id="UP000014139">
    <property type="component" value="Unassembled WGS sequence"/>
</dbReference>
<proteinExistence type="predicted"/>
<dbReference type="Pfam" id="PF13374">
    <property type="entry name" value="TPR_10"/>
    <property type="match status" value="4"/>
</dbReference>
<dbReference type="eggNOG" id="COG0507">
    <property type="taxonomic scope" value="Bacteria"/>
</dbReference>
<dbReference type="InterPro" id="IPR027417">
    <property type="entry name" value="P-loop_NTPase"/>
</dbReference>
<name>R1G717_9PSEU</name>
<dbReference type="InterPro" id="IPR011990">
    <property type="entry name" value="TPR-like_helical_dom_sf"/>
</dbReference>
<accession>R1G717</accession>
<gene>
    <name evidence="2" type="ORF">H480_17580</name>
</gene>
<dbReference type="SMART" id="SM00028">
    <property type="entry name" value="TPR"/>
    <property type="match status" value="10"/>
</dbReference>
<organism evidence="2 3">
    <name type="scientific">Amycolatopsis vancoresmycina DSM 44592</name>
    <dbReference type="NCBI Taxonomy" id="1292037"/>
    <lineage>
        <taxon>Bacteria</taxon>
        <taxon>Bacillati</taxon>
        <taxon>Actinomycetota</taxon>
        <taxon>Actinomycetes</taxon>
        <taxon>Pseudonocardiales</taxon>
        <taxon>Pseudonocardiaceae</taxon>
        <taxon>Amycolatopsis</taxon>
    </lineage>
</organism>